<dbReference type="SUPFAM" id="SSF48371">
    <property type="entry name" value="ARM repeat"/>
    <property type="match status" value="1"/>
</dbReference>
<dbReference type="AlphaFoldDB" id="A0A2R6P6T4"/>
<dbReference type="InterPro" id="IPR052608">
    <property type="entry name" value="U-box_domain_protein"/>
</dbReference>
<dbReference type="EMBL" id="NKQK01000028">
    <property type="protein sequence ID" value="PSR86175.1"/>
    <property type="molecule type" value="Genomic_DNA"/>
</dbReference>
<name>A0A2R6P6T4_ACTCC</name>
<comment type="caution">
    <text evidence="1">The sequence shown here is derived from an EMBL/GenBank/DDBJ whole genome shotgun (WGS) entry which is preliminary data.</text>
</comment>
<sequence>MVRDLMPPAYLQIFPSEDDVKTVLGASFVKWTIFTLKDECRGSNDRISRSIASMVDGLLGLLLHFTRSSDLQIVNVIKDHRLMSIFREQLMFSTKPRVKQLAALGLKYLSESGRAFTASGDSEPQPPHGFCSSLVFMCGRSSPGPSYGRVAQVKIRIGVFIPTVETLSTLLLDNTSSNGFKRGVDELEQLGVVDAVIHLFTESRHGELQEKAIWMVAKLLRAESLAPHISLKQSLCGLWWKLSSMGVQ</sequence>
<dbReference type="PANTHER" id="PTHR45958:SF14">
    <property type="entry name" value="RING-TYPE E3 UBIQUITIN TRANSFERASE"/>
    <property type="match status" value="1"/>
</dbReference>
<proteinExistence type="predicted"/>
<reference evidence="1 2" key="1">
    <citation type="submission" date="2017-07" db="EMBL/GenBank/DDBJ databases">
        <title>An improved, manually edited Actinidia chinensis var. chinensis (kiwifruit) genome highlights the challenges associated with draft genomes and gene prediction in plants.</title>
        <authorList>
            <person name="Pilkington S."/>
            <person name="Crowhurst R."/>
            <person name="Hilario E."/>
            <person name="Nardozza S."/>
            <person name="Fraser L."/>
            <person name="Peng Y."/>
            <person name="Gunaseelan K."/>
            <person name="Simpson R."/>
            <person name="Tahir J."/>
            <person name="Deroles S."/>
            <person name="Templeton K."/>
            <person name="Luo Z."/>
            <person name="Davy M."/>
            <person name="Cheng C."/>
            <person name="Mcneilage M."/>
            <person name="Scaglione D."/>
            <person name="Liu Y."/>
            <person name="Zhang Q."/>
            <person name="Datson P."/>
            <person name="De Silva N."/>
            <person name="Gardiner S."/>
            <person name="Bassett H."/>
            <person name="Chagne D."/>
            <person name="Mccallum J."/>
            <person name="Dzierzon H."/>
            <person name="Deng C."/>
            <person name="Wang Y.-Y."/>
            <person name="Barron N."/>
            <person name="Manako K."/>
            <person name="Bowen J."/>
            <person name="Foster T."/>
            <person name="Erridge Z."/>
            <person name="Tiffin H."/>
            <person name="Waite C."/>
            <person name="Davies K."/>
            <person name="Grierson E."/>
            <person name="Laing W."/>
            <person name="Kirk R."/>
            <person name="Chen X."/>
            <person name="Wood M."/>
            <person name="Montefiori M."/>
            <person name="Brummell D."/>
            <person name="Schwinn K."/>
            <person name="Catanach A."/>
            <person name="Fullerton C."/>
            <person name="Li D."/>
            <person name="Meiyalaghan S."/>
            <person name="Nieuwenhuizen N."/>
            <person name="Read N."/>
            <person name="Prakash R."/>
            <person name="Hunter D."/>
            <person name="Zhang H."/>
            <person name="Mckenzie M."/>
            <person name="Knabel M."/>
            <person name="Harris A."/>
            <person name="Allan A."/>
            <person name="Chen A."/>
            <person name="Janssen B."/>
            <person name="Plunkett B."/>
            <person name="Dwamena C."/>
            <person name="Voogd C."/>
            <person name="Leif D."/>
            <person name="Lafferty D."/>
            <person name="Souleyre E."/>
            <person name="Varkonyi-Gasic E."/>
            <person name="Gambi F."/>
            <person name="Hanley J."/>
            <person name="Yao J.-L."/>
            <person name="Cheung J."/>
            <person name="David K."/>
            <person name="Warren B."/>
            <person name="Marsh K."/>
            <person name="Snowden K."/>
            <person name="Lin-Wang K."/>
            <person name="Brian L."/>
            <person name="Martinez-Sanchez M."/>
            <person name="Wang M."/>
            <person name="Ileperuma N."/>
            <person name="Macnee N."/>
            <person name="Campin R."/>
            <person name="Mcatee P."/>
            <person name="Drummond R."/>
            <person name="Espley R."/>
            <person name="Ireland H."/>
            <person name="Wu R."/>
            <person name="Atkinson R."/>
            <person name="Karunairetnam S."/>
            <person name="Bulley S."/>
            <person name="Chunkath S."/>
            <person name="Hanley Z."/>
            <person name="Storey R."/>
            <person name="Thrimawithana A."/>
            <person name="Thomson S."/>
            <person name="David C."/>
            <person name="Testolin R."/>
        </authorList>
    </citation>
    <scope>NUCLEOTIDE SEQUENCE [LARGE SCALE GENOMIC DNA]</scope>
    <source>
        <strain evidence="2">cv. Red5</strain>
        <tissue evidence="1">Young leaf</tissue>
    </source>
</reference>
<dbReference type="OrthoDB" id="629492at2759"/>
<gene>
    <name evidence="1" type="ORF">CEY00_Acc31813</name>
</gene>
<protein>
    <submittedName>
        <fullName evidence="1">U-box domain-containing protein</fullName>
    </submittedName>
</protein>
<dbReference type="InterPro" id="IPR016024">
    <property type="entry name" value="ARM-type_fold"/>
</dbReference>
<evidence type="ECO:0000313" key="2">
    <source>
        <dbReference type="Proteomes" id="UP000241394"/>
    </source>
</evidence>
<dbReference type="Gramene" id="PSR86175">
    <property type="protein sequence ID" value="PSR86175"/>
    <property type="gene ID" value="CEY00_Acc31813"/>
</dbReference>
<reference evidence="2" key="2">
    <citation type="journal article" date="2018" name="BMC Genomics">
        <title>A manually annotated Actinidia chinensis var. chinensis (kiwifruit) genome highlights the challenges associated with draft genomes and gene prediction in plants.</title>
        <authorList>
            <person name="Pilkington S.M."/>
            <person name="Crowhurst R."/>
            <person name="Hilario E."/>
            <person name="Nardozza S."/>
            <person name="Fraser L."/>
            <person name="Peng Y."/>
            <person name="Gunaseelan K."/>
            <person name="Simpson R."/>
            <person name="Tahir J."/>
            <person name="Deroles S.C."/>
            <person name="Templeton K."/>
            <person name="Luo Z."/>
            <person name="Davy M."/>
            <person name="Cheng C."/>
            <person name="McNeilage M."/>
            <person name="Scaglione D."/>
            <person name="Liu Y."/>
            <person name="Zhang Q."/>
            <person name="Datson P."/>
            <person name="De Silva N."/>
            <person name="Gardiner S.E."/>
            <person name="Bassett H."/>
            <person name="Chagne D."/>
            <person name="McCallum J."/>
            <person name="Dzierzon H."/>
            <person name="Deng C."/>
            <person name="Wang Y.Y."/>
            <person name="Barron L."/>
            <person name="Manako K."/>
            <person name="Bowen J."/>
            <person name="Foster T.M."/>
            <person name="Erridge Z.A."/>
            <person name="Tiffin H."/>
            <person name="Waite C.N."/>
            <person name="Davies K.M."/>
            <person name="Grierson E.P."/>
            <person name="Laing W.A."/>
            <person name="Kirk R."/>
            <person name="Chen X."/>
            <person name="Wood M."/>
            <person name="Montefiori M."/>
            <person name="Brummell D.A."/>
            <person name="Schwinn K.E."/>
            <person name="Catanach A."/>
            <person name="Fullerton C."/>
            <person name="Li D."/>
            <person name="Meiyalaghan S."/>
            <person name="Nieuwenhuizen N."/>
            <person name="Read N."/>
            <person name="Prakash R."/>
            <person name="Hunter D."/>
            <person name="Zhang H."/>
            <person name="McKenzie M."/>
            <person name="Knabel M."/>
            <person name="Harris A."/>
            <person name="Allan A.C."/>
            <person name="Gleave A."/>
            <person name="Chen A."/>
            <person name="Janssen B.J."/>
            <person name="Plunkett B."/>
            <person name="Ampomah-Dwamena C."/>
            <person name="Voogd C."/>
            <person name="Leif D."/>
            <person name="Lafferty D."/>
            <person name="Souleyre E.J.F."/>
            <person name="Varkonyi-Gasic E."/>
            <person name="Gambi F."/>
            <person name="Hanley J."/>
            <person name="Yao J.L."/>
            <person name="Cheung J."/>
            <person name="David K.M."/>
            <person name="Warren B."/>
            <person name="Marsh K."/>
            <person name="Snowden K.C."/>
            <person name="Lin-Wang K."/>
            <person name="Brian L."/>
            <person name="Martinez-Sanchez M."/>
            <person name="Wang M."/>
            <person name="Ileperuma N."/>
            <person name="Macnee N."/>
            <person name="Campin R."/>
            <person name="McAtee P."/>
            <person name="Drummond R.S.M."/>
            <person name="Espley R.V."/>
            <person name="Ireland H.S."/>
            <person name="Wu R."/>
            <person name="Atkinson R.G."/>
            <person name="Karunairetnam S."/>
            <person name="Bulley S."/>
            <person name="Chunkath S."/>
            <person name="Hanley Z."/>
            <person name="Storey R."/>
            <person name="Thrimawithana A.H."/>
            <person name="Thomson S."/>
            <person name="David C."/>
            <person name="Testolin R."/>
            <person name="Huang H."/>
            <person name="Hellens R.P."/>
            <person name="Schaffer R.J."/>
        </authorList>
    </citation>
    <scope>NUCLEOTIDE SEQUENCE [LARGE SCALE GENOMIC DNA]</scope>
    <source>
        <strain evidence="2">cv. Red5</strain>
    </source>
</reference>
<dbReference type="InterPro" id="IPR011989">
    <property type="entry name" value="ARM-like"/>
</dbReference>
<dbReference type="Gene3D" id="1.25.10.10">
    <property type="entry name" value="Leucine-rich Repeat Variant"/>
    <property type="match status" value="1"/>
</dbReference>
<dbReference type="InParanoid" id="A0A2R6P6T4"/>
<dbReference type="STRING" id="1590841.A0A2R6P6T4"/>
<keyword evidence="2" id="KW-1185">Reference proteome</keyword>
<dbReference type="PANTHER" id="PTHR45958">
    <property type="entry name" value="RING-TYPE E3 UBIQUITIN TRANSFERASE"/>
    <property type="match status" value="1"/>
</dbReference>
<evidence type="ECO:0000313" key="1">
    <source>
        <dbReference type="EMBL" id="PSR86175.1"/>
    </source>
</evidence>
<organism evidence="1 2">
    <name type="scientific">Actinidia chinensis var. chinensis</name>
    <name type="common">Chinese soft-hair kiwi</name>
    <dbReference type="NCBI Taxonomy" id="1590841"/>
    <lineage>
        <taxon>Eukaryota</taxon>
        <taxon>Viridiplantae</taxon>
        <taxon>Streptophyta</taxon>
        <taxon>Embryophyta</taxon>
        <taxon>Tracheophyta</taxon>
        <taxon>Spermatophyta</taxon>
        <taxon>Magnoliopsida</taxon>
        <taxon>eudicotyledons</taxon>
        <taxon>Gunneridae</taxon>
        <taxon>Pentapetalae</taxon>
        <taxon>asterids</taxon>
        <taxon>Ericales</taxon>
        <taxon>Actinidiaceae</taxon>
        <taxon>Actinidia</taxon>
    </lineage>
</organism>
<dbReference type="Proteomes" id="UP000241394">
    <property type="component" value="Chromosome LG28"/>
</dbReference>
<accession>A0A2R6P6T4</accession>